<sequence>MSVALTPEQEQRLQHLAAQTSLSPDELAQRGVDRFLDQEEELLLAVKRGDEDIAAGRTVEHEVVVARIENLLHGR</sequence>
<protein>
    <submittedName>
        <fullName evidence="1">Predicted transcriptional regulator</fullName>
    </submittedName>
</protein>
<evidence type="ECO:0000313" key="1">
    <source>
        <dbReference type="EMBL" id="SEG05424.1"/>
    </source>
</evidence>
<proteinExistence type="predicted"/>
<keyword evidence="2" id="KW-1185">Reference proteome</keyword>
<dbReference type="AlphaFoldDB" id="A0A1H5X0T9"/>
<name>A0A1H5X0T9_9BACT</name>
<gene>
    <name evidence="1" type="ORF">SAMN05421819_1829</name>
</gene>
<dbReference type="EMBL" id="FNVA01000002">
    <property type="protein sequence ID" value="SEG05424.1"/>
    <property type="molecule type" value="Genomic_DNA"/>
</dbReference>
<evidence type="ECO:0000313" key="2">
    <source>
        <dbReference type="Proteomes" id="UP000236728"/>
    </source>
</evidence>
<reference evidence="1 2" key="1">
    <citation type="submission" date="2016-10" db="EMBL/GenBank/DDBJ databases">
        <authorList>
            <person name="de Groot N.N."/>
        </authorList>
    </citation>
    <scope>NUCLEOTIDE SEQUENCE [LARGE SCALE GENOMIC DNA]</scope>
    <source>
        <strain evidence="1 2">DSM 22489</strain>
    </source>
</reference>
<dbReference type="Proteomes" id="UP000236728">
    <property type="component" value="Unassembled WGS sequence"/>
</dbReference>
<accession>A0A1H5X0T9</accession>
<organism evidence="1 2">
    <name type="scientific">Bryocella elongata</name>
    <dbReference type="NCBI Taxonomy" id="863522"/>
    <lineage>
        <taxon>Bacteria</taxon>
        <taxon>Pseudomonadati</taxon>
        <taxon>Acidobacteriota</taxon>
        <taxon>Terriglobia</taxon>
        <taxon>Terriglobales</taxon>
        <taxon>Acidobacteriaceae</taxon>
        <taxon>Bryocella</taxon>
    </lineage>
</organism>